<comment type="caution">
    <text evidence="1">The sequence shown here is derived from an EMBL/GenBank/DDBJ whole genome shotgun (WGS) entry which is preliminary data.</text>
</comment>
<dbReference type="EMBL" id="JAGYWB010000019">
    <property type="protein sequence ID" value="KAI0489022.1"/>
    <property type="molecule type" value="Genomic_DNA"/>
</dbReference>
<dbReference type="AlphaFoldDB" id="A0A8T3A4E4"/>
<name>A0A8T3A4E4_DENNO</name>
<accession>A0A8T3A4E4</accession>
<organism evidence="1 2">
    <name type="scientific">Dendrobium nobile</name>
    <name type="common">Orchid</name>
    <dbReference type="NCBI Taxonomy" id="94219"/>
    <lineage>
        <taxon>Eukaryota</taxon>
        <taxon>Viridiplantae</taxon>
        <taxon>Streptophyta</taxon>
        <taxon>Embryophyta</taxon>
        <taxon>Tracheophyta</taxon>
        <taxon>Spermatophyta</taxon>
        <taxon>Magnoliopsida</taxon>
        <taxon>Liliopsida</taxon>
        <taxon>Asparagales</taxon>
        <taxon>Orchidaceae</taxon>
        <taxon>Epidendroideae</taxon>
        <taxon>Malaxideae</taxon>
        <taxon>Dendrobiinae</taxon>
        <taxon>Dendrobium</taxon>
    </lineage>
</organism>
<dbReference type="Proteomes" id="UP000829196">
    <property type="component" value="Unassembled WGS sequence"/>
</dbReference>
<reference evidence="1" key="1">
    <citation type="journal article" date="2022" name="Front. Genet.">
        <title>Chromosome-Scale Assembly of the Dendrobium nobile Genome Provides Insights Into the Molecular Mechanism of the Biosynthesis of the Medicinal Active Ingredient of Dendrobium.</title>
        <authorList>
            <person name="Xu Q."/>
            <person name="Niu S.-C."/>
            <person name="Li K.-L."/>
            <person name="Zheng P.-J."/>
            <person name="Zhang X.-J."/>
            <person name="Jia Y."/>
            <person name="Liu Y."/>
            <person name="Niu Y.-X."/>
            <person name="Yu L.-H."/>
            <person name="Chen D.-F."/>
            <person name="Zhang G.-Q."/>
        </authorList>
    </citation>
    <scope>NUCLEOTIDE SEQUENCE</scope>
    <source>
        <tissue evidence="1">Leaf</tissue>
    </source>
</reference>
<proteinExistence type="predicted"/>
<sequence>MTYVWHVYKFVLKASVGFLVACNEQDEIHWKVFTRFINSKLYYLCYWKHT</sequence>
<evidence type="ECO:0000313" key="2">
    <source>
        <dbReference type="Proteomes" id="UP000829196"/>
    </source>
</evidence>
<protein>
    <submittedName>
        <fullName evidence="1">Uncharacterized protein</fullName>
    </submittedName>
</protein>
<keyword evidence="2" id="KW-1185">Reference proteome</keyword>
<evidence type="ECO:0000313" key="1">
    <source>
        <dbReference type="EMBL" id="KAI0489022.1"/>
    </source>
</evidence>
<gene>
    <name evidence="1" type="ORF">KFK09_028863</name>
</gene>